<dbReference type="EC" id="3.1.1.116" evidence="3"/>
<evidence type="ECO:0000313" key="14">
    <source>
        <dbReference type="Proteomes" id="UP000324832"/>
    </source>
</evidence>
<dbReference type="PANTHER" id="PTHR46118:SF4">
    <property type="entry name" value="PROTEIN ABHD11"/>
    <property type="match status" value="1"/>
</dbReference>
<reference evidence="13 14" key="1">
    <citation type="submission" date="2017-07" db="EMBL/GenBank/DDBJ databases">
        <authorList>
            <person name="Talla V."/>
            <person name="Backstrom N."/>
        </authorList>
    </citation>
    <scope>NUCLEOTIDE SEQUENCE [LARGE SCALE GENOMIC DNA]</scope>
</reference>
<evidence type="ECO:0000256" key="4">
    <source>
        <dbReference type="ARBA" id="ARBA00042703"/>
    </source>
</evidence>
<name>A0A5E4PLF8_9NEOP</name>
<evidence type="ECO:0000256" key="1">
    <source>
        <dbReference type="ARBA" id="ARBA00008645"/>
    </source>
</evidence>
<organism evidence="13 14">
    <name type="scientific">Leptidea sinapis</name>
    <dbReference type="NCBI Taxonomy" id="189913"/>
    <lineage>
        <taxon>Eukaryota</taxon>
        <taxon>Metazoa</taxon>
        <taxon>Ecdysozoa</taxon>
        <taxon>Arthropoda</taxon>
        <taxon>Hexapoda</taxon>
        <taxon>Insecta</taxon>
        <taxon>Pterygota</taxon>
        <taxon>Neoptera</taxon>
        <taxon>Endopterygota</taxon>
        <taxon>Lepidoptera</taxon>
        <taxon>Glossata</taxon>
        <taxon>Ditrysia</taxon>
        <taxon>Papilionoidea</taxon>
        <taxon>Pieridae</taxon>
        <taxon>Dismorphiinae</taxon>
        <taxon>Leptidea</taxon>
    </lineage>
</organism>
<evidence type="ECO:0000313" key="13">
    <source>
        <dbReference type="EMBL" id="VVC86804.1"/>
    </source>
</evidence>
<comment type="catalytic activity">
    <reaction evidence="5">
        <text>a 1,2-diacyl-sn-glycerol + H2O = a 2-acylglycerol + a fatty acid + H(+)</text>
        <dbReference type="Rhea" id="RHEA:33275"/>
        <dbReference type="ChEBI" id="CHEBI:15377"/>
        <dbReference type="ChEBI" id="CHEBI:15378"/>
        <dbReference type="ChEBI" id="CHEBI:17389"/>
        <dbReference type="ChEBI" id="CHEBI:17815"/>
        <dbReference type="ChEBI" id="CHEBI:28868"/>
        <dbReference type="EC" id="3.1.1.116"/>
    </reaction>
</comment>
<evidence type="ECO:0000256" key="10">
    <source>
        <dbReference type="ARBA" id="ARBA00048513"/>
    </source>
</evidence>
<comment type="catalytic activity">
    <reaction evidence="6">
        <text>a 1,3-diacyl-sn-glycerol + H2O = a 1-acyl-sn-glycerol + a fatty acid + H(+)</text>
        <dbReference type="Rhea" id="RHEA:38503"/>
        <dbReference type="ChEBI" id="CHEBI:15377"/>
        <dbReference type="ChEBI" id="CHEBI:15378"/>
        <dbReference type="ChEBI" id="CHEBI:28868"/>
        <dbReference type="ChEBI" id="CHEBI:64683"/>
        <dbReference type="ChEBI" id="CHEBI:77272"/>
    </reaction>
</comment>
<dbReference type="InterPro" id="IPR000073">
    <property type="entry name" value="AB_hydrolase_1"/>
</dbReference>
<dbReference type="Proteomes" id="UP000324832">
    <property type="component" value="Unassembled WGS sequence"/>
</dbReference>
<dbReference type="Gene3D" id="3.40.50.1820">
    <property type="entry name" value="alpha/beta hydrolase"/>
    <property type="match status" value="2"/>
</dbReference>
<dbReference type="SUPFAM" id="SSF53474">
    <property type="entry name" value="alpha/beta-Hydrolases"/>
    <property type="match status" value="1"/>
</dbReference>
<dbReference type="GO" id="GO:0052689">
    <property type="term" value="F:carboxylic ester hydrolase activity"/>
    <property type="evidence" value="ECO:0007669"/>
    <property type="project" value="TreeGrafter"/>
</dbReference>
<feature type="domain" description="AB hydrolase-1" evidence="12">
    <location>
        <begin position="44"/>
        <end position="112"/>
    </location>
</feature>
<evidence type="ECO:0000256" key="11">
    <source>
        <dbReference type="ARBA" id="ARBA00048919"/>
    </source>
</evidence>
<evidence type="ECO:0000259" key="12">
    <source>
        <dbReference type="Pfam" id="PF00561"/>
    </source>
</evidence>
<evidence type="ECO:0000256" key="9">
    <source>
        <dbReference type="ARBA" id="ARBA00048504"/>
    </source>
</evidence>
<comment type="similarity">
    <text evidence="1">Belongs to the AB hydrolase superfamily.</text>
</comment>
<evidence type="ECO:0000256" key="5">
    <source>
        <dbReference type="ARBA" id="ARBA00043667"/>
    </source>
</evidence>
<evidence type="ECO:0000256" key="2">
    <source>
        <dbReference type="ARBA" id="ARBA00022801"/>
    </source>
</evidence>
<keyword evidence="14" id="KW-1185">Reference proteome</keyword>
<accession>A0A5E4PLF8</accession>
<proteinExistence type="inferred from homology"/>
<sequence length="158" mass="18262">MFRPKLKLSWLYPRAYTKLLRKKSTNTIEIAYTMYDNGADTAKPPLMILHAMLGARMQWDHLAKAIQETTGRKVVTVDARNHGDSPRATEHSYINMADDALDLVQKLGMQKVKEDLPLIKEYFPSAELVYIEGANHWVHVDRPDQFLETLCKFLEENE</sequence>
<dbReference type="InterPro" id="IPR029058">
    <property type="entry name" value="AB_hydrolase_fold"/>
</dbReference>
<evidence type="ECO:0000256" key="7">
    <source>
        <dbReference type="ARBA" id="ARBA00044064"/>
    </source>
</evidence>
<keyword evidence="2" id="KW-0378">Hydrolase</keyword>
<protein>
    <recommendedName>
        <fullName evidence="7">sn-1-specific diacylglycerol lipase ABHD11</fullName>
        <ecNumber evidence="3">3.1.1.116</ecNumber>
    </recommendedName>
    <alternativeName>
        <fullName evidence="4">Alpha/beta hydrolase domain-containing protein 11</fullName>
    </alternativeName>
</protein>
<gene>
    <name evidence="13" type="ORF">LSINAPIS_LOCUS555</name>
</gene>
<comment type="catalytic activity">
    <reaction evidence="11">
        <text>1-octadecanoyl-2-(5Z,8Z,11Z,14Z-eicosatetraenoyl)-sn-glycerol + H2O = 2-(5Z,8Z,11Z,14Z-eicosatetraenoyl)-glycerol + octadecanoate + H(+)</text>
        <dbReference type="Rhea" id="RHEA:38507"/>
        <dbReference type="ChEBI" id="CHEBI:15377"/>
        <dbReference type="ChEBI" id="CHEBI:15378"/>
        <dbReference type="ChEBI" id="CHEBI:25629"/>
        <dbReference type="ChEBI" id="CHEBI:52392"/>
        <dbReference type="ChEBI" id="CHEBI:75728"/>
    </reaction>
</comment>
<dbReference type="AlphaFoldDB" id="A0A5E4PLF8"/>
<evidence type="ECO:0000256" key="8">
    <source>
        <dbReference type="ARBA" id="ARBA00048283"/>
    </source>
</evidence>
<dbReference type="Pfam" id="PF00561">
    <property type="entry name" value="Abhydrolase_1"/>
    <property type="match status" value="1"/>
</dbReference>
<evidence type="ECO:0000256" key="6">
    <source>
        <dbReference type="ARBA" id="ARBA00043742"/>
    </source>
</evidence>
<evidence type="ECO:0000256" key="3">
    <source>
        <dbReference type="ARBA" id="ARBA00026104"/>
    </source>
</evidence>
<dbReference type="GO" id="GO:0005739">
    <property type="term" value="C:mitochondrion"/>
    <property type="evidence" value="ECO:0007669"/>
    <property type="project" value="TreeGrafter"/>
</dbReference>
<comment type="catalytic activity">
    <reaction evidence="8">
        <text>1-octadecanoyl-2-(4Z,7Z,10Z,13Z,16Z,19Z-docosahexaenoyl)-sn-glycerol + H2O = 2-(4Z,7Z,10Z,13Z,16Z,19Z-docosahexaenoyl)-glycerol + octadecanoate + H(+)</text>
        <dbReference type="Rhea" id="RHEA:77107"/>
        <dbReference type="ChEBI" id="CHEBI:15377"/>
        <dbReference type="ChEBI" id="CHEBI:15378"/>
        <dbReference type="ChEBI" id="CHEBI:25629"/>
        <dbReference type="ChEBI" id="CHEBI:77129"/>
        <dbReference type="ChEBI" id="CHEBI:186738"/>
    </reaction>
</comment>
<dbReference type="PANTHER" id="PTHR46118">
    <property type="entry name" value="PROTEIN ABHD11"/>
    <property type="match status" value="1"/>
</dbReference>
<dbReference type="EMBL" id="FZQP02000027">
    <property type="protein sequence ID" value="VVC86804.1"/>
    <property type="molecule type" value="Genomic_DNA"/>
</dbReference>
<comment type="catalytic activity">
    <reaction evidence="9">
        <text>1,2-didecanoylglycerol + H2O = decanoylglycerol + decanoate + H(+)</text>
        <dbReference type="Rhea" id="RHEA:48596"/>
        <dbReference type="ChEBI" id="CHEBI:11152"/>
        <dbReference type="ChEBI" id="CHEBI:15377"/>
        <dbReference type="ChEBI" id="CHEBI:15378"/>
        <dbReference type="ChEBI" id="CHEBI:27689"/>
        <dbReference type="ChEBI" id="CHEBI:90605"/>
    </reaction>
</comment>
<comment type="catalytic activity">
    <reaction evidence="10">
        <text>1-octadecanoyl-2-(9Z-octadecenoyl)-sn-glycerol + H2O = 2-(9Z-octadecenoyl)-glycerol + octadecanoate + H(+)</text>
        <dbReference type="Rhea" id="RHEA:77103"/>
        <dbReference type="ChEBI" id="CHEBI:15377"/>
        <dbReference type="ChEBI" id="CHEBI:15378"/>
        <dbReference type="ChEBI" id="CHEBI:25629"/>
        <dbReference type="ChEBI" id="CHEBI:73990"/>
        <dbReference type="ChEBI" id="CHEBI:75468"/>
    </reaction>
</comment>